<keyword evidence="10" id="KW-1185">Reference proteome</keyword>
<reference evidence="9" key="1">
    <citation type="submission" date="2010-02" db="EMBL/GenBank/DDBJ databases">
        <title>Sequencing and annotation of the Blastocystis hominis genome.</title>
        <authorList>
            <person name="Wincker P."/>
        </authorList>
    </citation>
    <scope>NUCLEOTIDE SEQUENCE</scope>
    <source>
        <strain evidence="9">Singapore isolate B</strain>
    </source>
</reference>
<name>D8M2L4_BLAHO</name>
<keyword evidence="6" id="KW-0819">tRNA processing</keyword>
<evidence type="ECO:0000256" key="1">
    <source>
        <dbReference type="ARBA" id="ARBA00004797"/>
    </source>
</evidence>
<dbReference type="GO" id="GO:0005737">
    <property type="term" value="C:cytoplasm"/>
    <property type="evidence" value="ECO:0007669"/>
    <property type="project" value="TreeGrafter"/>
</dbReference>
<dbReference type="AlphaFoldDB" id="D8M2L4"/>
<keyword evidence="3" id="KW-0489">Methyltransferase</keyword>
<dbReference type="InterPro" id="IPR030382">
    <property type="entry name" value="MeTrfase_TRM5/TYW2"/>
</dbReference>
<evidence type="ECO:0000256" key="4">
    <source>
        <dbReference type="ARBA" id="ARBA00022679"/>
    </source>
</evidence>
<evidence type="ECO:0000256" key="7">
    <source>
        <dbReference type="ARBA" id="ARBA00049400"/>
    </source>
</evidence>
<dbReference type="Pfam" id="PF02475">
    <property type="entry name" value="TRM5-TYW2_MTfase"/>
    <property type="match status" value="1"/>
</dbReference>
<evidence type="ECO:0000256" key="6">
    <source>
        <dbReference type="ARBA" id="ARBA00022694"/>
    </source>
</evidence>
<dbReference type="Proteomes" id="UP000008312">
    <property type="component" value="Unassembled WGS sequence"/>
</dbReference>
<evidence type="ECO:0000313" key="9">
    <source>
        <dbReference type="EMBL" id="CBK22303.2"/>
    </source>
</evidence>
<dbReference type="PANTHER" id="PTHR23245:SF25">
    <property type="entry name" value="TRNA WYBUTOSINE-SYNTHESIZING PROTEIN 2 HOMOLOG"/>
    <property type="match status" value="1"/>
</dbReference>
<keyword evidence="5" id="KW-0949">S-adenosyl-L-methionine</keyword>
<dbReference type="PROSITE" id="PS51684">
    <property type="entry name" value="SAM_MT_TRM5_TYW2"/>
    <property type="match status" value="1"/>
</dbReference>
<dbReference type="CDD" id="cd02440">
    <property type="entry name" value="AdoMet_MTases"/>
    <property type="match status" value="1"/>
</dbReference>
<dbReference type="InParanoid" id="D8M2L4"/>
<dbReference type="Gene3D" id="3.40.50.150">
    <property type="entry name" value="Vaccinia Virus protein VP39"/>
    <property type="match status" value="1"/>
</dbReference>
<feature type="domain" description="SAM-dependent methyltransferase TRM5/TYW2-type" evidence="8">
    <location>
        <begin position="1"/>
        <end position="256"/>
    </location>
</feature>
<evidence type="ECO:0000256" key="3">
    <source>
        <dbReference type="ARBA" id="ARBA00022603"/>
    </source>
</evidence>
<dbReference type="EC" id="2.5.1.114" evidence="2"/>
<accession>D8M2L4</accession>
<dbReference type="InterPro" id="IPR029063">
    <property type="entry name" value="SAM-dependent_MTases_sf"/>
</dbReference>
<dbReference type="RefSeq" id="XP_012896351.1">
    <property type="nucleotide sequence ID" value="XM_013040897.1"/>
</dbReference>
<sequence>MPSVLSKRPLSSEWSSFFHQLLEITKCGRVGIHHEIDCGPKRQSHSRIIYSEVEAEDGWVTLRQNGILYSWPFEKVMFASGNNTERKRMGEIRGNDEFVVDLYAGIGYFTIPIAVRSGAKHVLCFEINSDSVEALKRNIDQNGVADRCEVILGDNRITTRQYKDLADRVLLGLLPSSREGWPLAMQILKPTGGMLHVHENVHDNEFDSFVSNLTKELEIIAQQKGKNLHCSVAHVEKVKSYAPKVFHYVFDVLCSI</sequence>
<protein>
    <recommendedName>
        <fullName evidence="2">tRNA(Phe) (4-demethylwyosine(37)-C(7)) aminocarboxypropyltransferase</fullName>
        <ecNumber evidence="2">2.5.1.114</ecNumber>
    </recommendedName>
</protein>
<evidence type="ECO:0000313" key="10">
    <source>
        <dbReference type="Proteomes" id="UP000008312"/>
    </source>
</evidence>
<dbReference type="OMA" id="WHEAGDE"/>
<proteinExistence type="predicted"/>
<organism evidence="9">
    <name type="scientific">Blastocystis hominis</name>
    <dbReference type="NCBI Taxonomy" id="12968"/>
    <lineage>
        <taxon>Eukaryota</taxon>
        <taxon>Sar</taxon>
        <taxon>Stramenopiles</taxon>
        <taxon>Bigyra</taxon>
        <taxon>Opalozoa</taxon>
        <taxon>Opalinata</taxon>
        <taxon>Blastocystidae</taxon>
        <taxon>Blastocystis</taxon>
    </lineage>
</organism>
<dbReference type="PANTHER" id="PTHR23245">
    <property type="entry name" value="TRNA METHYLTRANSFERASE"/>
    <property type="match status" value="1"/>
</dbReference>
<keyword evidence="4" id="KW-0808">Transferase</keyword>
<dbReference type="EMBL" id="FN668649">
    <property type="protein sequence ID" value="CBK22303.2"/>
    <property type="molecule type" value="Genomic_DNA"/>
</dbReference>
<comment type="pathway">
    <text evidence="1">tRNA modification; wybutosine-tRNA(Phe) biosynthesis.</text>
</comment>
<dbReference type="GO" id="GO:0030488">
    <property type="term" value="P:tRNA methylation"/>
    <property type="evidence" value="ECO:0007669"/>
    <property type="project" value="TreeGrafter"/>
</dbReference>
<dbReference type="InterPro" id="IPR056743">
    <property type="entry name" value="TRM5-TYW2-like_MTfase"/>
</dbReference>
<dbReference type="GO" id="GO:0102522">
    <property type="term" value="F:tRNA 4-demethylwyosine alpha-amino-alpha-carboxypropyltransferase activity"/>
    <property type="evidence" value="ECO:0007669"/>
    <property type="project" value="UniProtKB-EC"/>
</dbReference>
<dbReference type="SUPFAM" id="SSF53335">
    <property type="entry name" value="S-adenosyl-L-methionine-dependent methyltransferases"/>
    <property type="match status" value="1"/>
</dbReference>
<evidence type="ECO:0000256" key="2">
    <source>
        <dbReference type="ARBA" id="ARBA00012265"/>
    </source>
</evidence>
<evidence type="ECO:0000256" key="5">
    <source>
        <dbReference type="ARBA" id="ARBA00022691"/>
    </source>
</evidence>
<gene>
    <name evidence="9" type="ORF">GSBLH_T00002351001</name>
</gene>
<dbReference type="GeneID" id="24919528"/>
<dbReference type="GO" id="GO:0008175">
    <property type="term" value="F:tRNA methyltransferase activity"/>
    <property type="evidence" value="ECO:0007669"/>
    <property type="project" value="TreeGrafter"/>
</dbReference>
<comment type="catalytic activity">
    <reaction evidence="7">
        <text>4-demethylwyosine(37) in tRNA(Phe) + S-adenosyl-L-methionine = 4-demethyl-7-[(3S)-3-amino-3-carboxypropyl]wyosine(37) in tRNA(Phe) + S-methyl-5'-thioadenosine + H(+)</text>
        <dbReference type="Rhea" id="RHEA:36355"/>
        <dbReference type="Rhea" id="RHEA-COMP:10164"/>
        <dbReference type="Rhea" id="RHEA-COMP:10378"/>
        <dbReference type="ChEBI" id="CHEBI:15378"/>
        <dbReference type="ChEBI" id="CHEBI:17509"/>
        <dbReference type="ChEBI" id="CHEBI:59789"/>
        <dbReference type="ChEBI" id="CHEBI:64315"/>
        <dbReference type="ChEBI" id="CHEBI:73550"/>
        <dbReference type="EC" id="2.5.1.114"/>
    </reaction>
</comment>
<dbReference type="OrthoDB" id="263283at2759"/>
<dbReference type="GO" id="GO:0031591">
    <property type="term" value="P:wybutosine biosynthetic process"/>
    <property type="evidence" value="ECO:0007669"/>
    <property type="project" value="TreeGrafter"/>
</dbReference>
<evidence type="ECO:0000259" key="8">
    <source>
        <dbReference type="PROSITE" id="PS51684"/>
    </source>
</evidence>
<dbReference type="FunFam" id="3.40.50.150:FF:000131">
    <property type="entry name" value="tRNA wybutosine-synthesizing protein 2/3/4"/>
    <property type="match status" value="1"/>
</dbReference>